<sequence length="590" mass="65978">MTLRLLALGVLLVLLVGEFGRTGPLVRLPTGDESPNSSNPKGRQRALSDLDVRSSLEAVLTANSTRSRSSGRLVGADPLERLASRRVESWPPLWAHRVREEVLAANQNTSLIMIIEVCRHGARVPLGTYPRDPLPYHKWPEGIGQLTPIGIHQQFELGRILRYVYDGFLPVRYNVVDVHVRSSDIDRALVSATNQLLGLFYTNTSDTRVQYQPVPVHTIETSQDIMMLPGVGCARWQELKMQTRLSGAWRELEAANQLWLEYLGRNIMGLGRPATLDDVATAYDVWECDAAQGIELPPEVNHSVRERVRTLYGFCFADLYRSAEAANLTGGPLALHILNLLRTKIAGLRTEKFVLFSGHDTTLAALLAVLGMHPERAPPFGSTIIVELRELHKQPPNGILKAGSAAISTSDIRTAPNAQRQREQQLPQMQQRSDDFMPREALDKWYVVVRYNWEVFELPGCEPICTLRRFMELVSKRSSSARSSEIRAEACRPSKNDWLTVTNTPDYIARDTARRKWGVVFILGVLSGVLVFLGCVAIFWLGWRLGTRQKPESLYNPVTVEPLGWESSRTRSSSEATPATLSPVGAYEIT</sequence>
<evidence type="ECO:0000256" key="1">
    <source>
        <dbReference type="ARBA" id="ARBA00005375"/>
    </source>
</evidence>
<protein>
    <submittedName>
        <fullName evidence="6">Similar to acid phosphatase 2, lysosomal</fullName>
    </submittedName>
</protein>
<proteinExistence type="inferred from homology"/>
<gene>
    <name evidence="6" type="ORF">CYME_CMM328C</name>
</gene>
<organism evidence="6 7">
    <name type="scientific">Cyanidioschyzon merolae (strain NIES-3377 / 10D)</name>
    <name type="common">Unicellular red alga</name>
    <dbReference type="NCBI Taxonomy" id="280699"/>
    <lineage>
        <taxon>Eukaryota</taxon>
        <taxon>Rhodophyta</taxon>
        <taxon>Bangiophyceae</taxon>
        <taxon>Cyanidiales</taxon>
        <taxon>Cyanidiaceae</taxon>
        <taxon>Cyanidioschyzon</taxon>
    </lineage>
</organism>
<evidence type="ECO:0000313" key="7">
    <source>
        <dbReference type="Proteomes" id="UP000007014"/>
    </source>
</evidence>
<evidence type="ECO:0000313" key="6">
    <source>
        <dbReference type="EMBL" id="BAM81146.1"/>
    </source>
</evidence>
<dbReference type="SUPFAM" id="SSF53254">
    <property type="entry name" value="Phosphoglycerate mutase-like"/>
    <property type="match status" value="1"/>
</dbReference>
<keyword evidence="4" id="KW-0812">Transmembrane</keyword>
<feature type="signal peptide" evidence="5">
    <location>
        <begin position="1"/>
        <end position="17"/>
    </location>
</feature>
<feature type="region of interest" description="Disordered" evidence="3">
    <location>
        <begin position="26"/>
        <end position="47"/>
    </location>
</feature>
<dbReference type="PANTHER" id="PTHR11567:SF110">
    <property type="entry name" value="2-PHOSPHOXYLOSE PHOSPHATASE 1"/>
    <property type="match status" value="1"/>
</dbReference>
<dbReference type="CDD" id="cd07061">
    <property type="entry name" value="HP_HAP_like"/>
    <property type="match status" value="1"/>
</dbReference>
<dbReference type="STRING" id="280699.M1UTL4"/>
<dbReference type="GO" id="GO:0016791">
    <property type="term" value="F:phosphatase activity"/>
    <property type="evidence" value="ECO:0007669"/>
    <property type="project" value="TreeGrafter"/>
</dbReference>
<keyword evidence="5" id="KW-0732">Signal</keyword>
<dbReference type="InterPro" id="IPR029033">
    <property type="entry name" value="His_PPase_superfam"/>
</dbReference>
<evidence type="ECO:0000256" key="4">
    <source>
        <dbReference type="SAM" id="Phobius"/>
    </source>
</evidence>
<evidence type="ECO:0000256" key="2">
    <source>
        <dbReference type="ARBA" id="ARBA00022801"/>
    </source>
</evidence>
<dbReference type="EMBL" id="AP006495">
    <property type="protein sequence ID" value="BAM81146.1"/>
    <property type="molecule type" value="Genomic_DNA"/>
</dbReference>
<dbReference type="PANTHER" id="PTHR11567">
    <property type="entry name" value="ACID PHOSPHATASE-RELATED"/>
    <property type="match status" value="1"/>
</dbReference>
<dbReference type="InterPro" id="IPR050645">
    <property type="entry name" value="Histidine_acid_phosphatase"/>
</dbReference>
<dbReference type="RefSeq" id="XP_005537182.1">
    <property type="nucleotide sequence ID" value="XM_005537125.1"/>
</dbReference>
<dbReference type="Pfam" id="PF00328">
    <property type="entry name" value="His_Phos_2"/>
    <property type="match status" value="1"/>
</dbReference>
<dbReference type="OMA" id="ILIGNTQ"/>
<dbReference type="InterPro" id="IPR000560">
    <property type="entry name" value="His_Pase_clade-2"/>
</dbReference>
<dbReference type="HOGENOM" id="CLU_462626_0_0_1"/>
<dbReference type="eggNOG" id="KOG3720">
    <property type="taxonomic scope" value="Eukaryota"/>
</dbReference>
<keyword evidence="4" id="KW-1133">Transmembrane helix</keyword>
<feature type="region of interest" description="Disordered" evidence="3">
    <location>
        <begin position="414"/>
        <end position="433"/>
    </location>
</feature>
<dbReference type="Gene3D" id="3.40.50.1240">
    <property type="entry name" value="Phosphoglycerate mutase-like"/>
    <property type="match status" value="1"/>
</dbReference>
<reference evidence="6 7" key="1">
    <citation type="journal article" date="2004" name="Nature">
        <title>Genome sequence of the ultrasmall unicellular red alga Cyanidioschyzon merolae 10D.</title>
        <authorList>
            <person name="Matsuzaki M."/>
            <person name="Misumi O."/>
            <person name="Shin-i T."/>
            <person name="Maruyama S."/>
            <person name="Takahara M."/>
            <person name="Miyagishima S."/>
            <person name="Mori T."/>
            <person name="Nishida K."/>
            <person name="Yagisawa F."/>
            <person name="Nishida K."/>
            <person name="Yoshida Y."/>
            <person name="Nishimura Y."/>
            <person name="Nakao S."/>
            <person name="Kobayashi T."/>
            <person name="Momoyama Y."/>
            <person name="Higashiyama T."/>
            <person name="Minoda A."/>
            <person name="Sano M."/>
            <person name="Nomoto H."/>
            <person name="Oishi K."/>
            <person name="Hayashi H."/>
            <person name="Ohta F."/>
            <person name="Nishizaka S."/>
            <person name="Haga S."/>
            <person name="Miura S."/>
            <person name="Morishita T."/>
            <person name="Kabeya Y."/>
            <person name="Terasawa K."/>
            <person name="Suzuki Y."/>
            <person name="Ishii Y."/>
            <person name="Asakawa S."/>
            <person name="Takano H."/>
            <person name="Ohta N."/>
            <person name="Kuroiwa H."/>
            <person name="Tanaka K."/>
            <person name="Shimizu N."/>
            <person name="Sugano S."/>
            <person name="Sato N."/>
            <person name="Nozaki H."/>
            <person name="Ogasawara N."/>
            <person name="Kohara Y."/>
            <person name="Kuroiwa T."/>
        </authorList>
    </citation>
    <scope>NUCLEOTIDE SEQUENCE [LARGE SCALE GENOMIC DNA]</scope>
    <source>
        <strain evidence="6 7">10D</strain>
    </source>
</reference>
<evidence type="ECO:0000256" key="5">
    <source>
        <dbReference type="SAM" id="SignalP"/>
    </source>
</evidence>
<dbReference type="AlphaFoldDB" id="M1UTL4"/>
<dbReference type="KEGG" id="cme:CYME_CMM328C"/>
<dbReference type="GeneID" id="16994989"/>
<reference evidence="6 7" key="2">
    <citation type="journal article" date="2007" name="BMC Biol.">
        <title>A 100%-complete sequence reveals unusually simple genomic features in the hot-spring red alga Cyanidioschyzon merolae.</title>
        <authorList>
            <person name="Nozaki H."/>
            <person name="Takano H."/>
            <person name="Misumi O."/>
            <person name="Terasawa K."/>
            <person name="Matsuzaki M."/>
            <person name="Maruyama S."/>
            <person name="Nishida K."/>
            <person name="Yagisawa F."/>
            <person name="Yoshida Y."/>
            <person name="Fujiwara T."/>
            <person name="Takio S."/>
            <person name="Tamura K."/>
            <person name="Chung S.J."/>
            <person name="Nakamura S."/>
            <person name="Kuroiwa H."/>
            <person name="Tanaka K."/>
            <person name="Sato N."/>
            <person name="Kuroiwa T."/>
        </authorList>
    </citation>
    <scope>NUCLEOTIDE SEQUENCE [LARGE SCALE GENOMIC DNA]</scope>
    <source>
        <strain evidence="6 7">10D</strain>
    </source>
</reference>
<dbReference type="Gramene" id="CMM328CT">
    <property type="protein sequence ID" value="CMM328CT"/>
    <property type="gene ID" value="CMM328C"/>
</dbReference>
<comment type="similarity">
    <text evidence="1">Belongs to the histidine acid phosphatase family.</text>
</comment>
<dbReference type="Proteomes" id="UP000007014">
    <property type="component" value="Chromosome 13"/>
</dbReference>
<accession>M1UTL4</accession>
<evidence type="ECO:0000256" key="3">
    <source>
        <dbReference type="SAM" id="MobiDB-lite"/>
    </source>
</evidence>
<feature type="region of interest" description="Disordered" evidence="3">
    <location>
        <begin position="566"/>
        <end position="590"/>
    </location>
</feature>
<keyword evidence="2" id="KW-0378">Hydrolase</keyword>
<dbReference type="OrthoDB" id="258392at2759"/>
<feature type="transmembrane region" description="Helical" evidence="4">
    <location>
        <begin position="517"/>
        <end position="543"/>
    </location>
</feature>
<feature type="chain" id="PRO_5004017730" evidence="5">
    <location>
        <begin position="18"/>
        <end position="590"/>
    </location>
</feature>
<name>M1UTL4_CYAM1</name>
<feature type="compositionally biased region" description="Low complexity" evidence="3">
    <location>
        <begin position="566"/>
        <end position="579"/>
    </location>
</feature>
<keyword evidence="4" id="KW-0472">Membrane</keyword>
<keyword evidence="7" id="KW-1185">Reference proteome</keyword>